<sequence length="98" mass="11456">MQIEQQTGRNIKRKRYTEQQILEILKQLEAGTSISNLTRLHGVAMTTIYRWKAKYGGMAKDETRKFHQLEAENQRLKKLVADLSLDNALLKEVVGRKW</sequence>
<dbReference type="EMBL" id="JBHSOH010000016">
    <property type="protein sequence ID" value="MFC5849235.1"/>
    <property type="molecule type" value="Genomic_DNA"/>
</dbReference>
<accession>A0ABW1DM74</accession>
<dbReference type="PANTHER" id="PTHR33609:SF1">
    <property type="entry name" value="TRANSPOSASE"/>
    <property type="match status" value="1"/>
</dbReference>
<dbReference type="SUPFAM" id="SSF46689">
    <property type="entry name" value="Homeodomain-like"/>
    <property type="match status" value="1"/>
</dbReference>
<dbReference type="InterPro" id="IPR052546">
    <property type="entry name" value="Transposase_8_domain"/>
</dbReference>
<dbReference type="Proteomes" id="UP001595979">
    <property type="component" value="Unassembled WGS sequence"/>
</dbReference>
<evidence type="ECO:0000313" key="2">
    <source>
        <dbReference type="EMBL" id="MFC5849235.1"/>
    </source>
</evidence>
<dbReference type="PANTHER" id="PTHR33609">
    <property type="entry name" value="LOW CALCIUM RESPONSE LOCUS PROTEIN S"/>
    <property type="match status" value="1"/>
</dbReference>
<gene>
    <name evidence="2" type="ORF">ACFPQ6_13045</name>
</gene>
<dbReference type="InterPro" id="IPR002514">
    <property type="entry name" value="Transposase_8"/>
</dbReference>
<organism evidence="2 3">
    <name type="scientific">Deinococcus petrolearius</name>
    <dbReference type="NCBI Taxonomy" id="1751295"/>
    <lineage>
        <taxon>Bacteria</taxon>
        <taxon>Thermotogati</taxon>
        <taxon>Deinococcota</taxon>
        <taxon>Deinococci</taxon>
        <taxon>Deinococcales</taxon>
        <taxon>Deinococcaceae</taxon>
        <taxon>Deinococcus</taxon>
    </lineage>
</organism>
<evidence type="ECO:0000313" key="3">
    <source>
        <dbReference type="Proteomes" id="UP001595979"/>
    </source>
</evidence>
<dbReference type="RefSeq" id="WP_380050166.1">
    <property type="nucleotide sequence ID" value="NZ_JBHSOH010000016.1"/>
</dbReference>
<dbReference type="InterPro" id="IPR009057">
    <property type="entry name" value="Homeodomain-like_sf"/>
</dbReference>
<proteinExistence type="predicted"/>
<dbReference type="Gene3D" id="1.10.10.60">
    <property type="entry name" value="Homeodomain-like"/>
    <property type="match status" value="1"/>
</dbReference>
<dbReference type="Pfam" id="PF01527">
    <property type="entry name" value="HTH_Tnp_1"/>
    <property type="match status" value="1"/>
</dbReference>
<reference evidence="3" key="1">
    <citation type="journal article" date="2019" name="Int. J. Syst. Evol. Microbiol.">
        <title>The Global Catalogue of Microorganisms (GCM) 10K type strain sequencing project: providing services to taxonomists for standard genome sequencing and annotation.</title>
        <authorList>
            <consortium name="The Broad Institute Genomics Platform"/>
            <consortium name="The Broad Institute Genome Sequencing Center for Infectious Disease"/>
            <person name="Wu L."/>
            <person name="Ma J."/>
        </authorList>
    </citation>
    <scope>NUCLEOTIDE SEQUENCE [LARGE SCALE GENOMIC DNA]</scope>
    <source>
        <strain evidence="3">CGMCC 1.15053</strain>
    </source>
</reference>
<protein>
    <submittedName>
        <fullName evidence="2">Transposase</fullName>
    </submittedName>
</protein>
<keyword evidence="3" id="KW-1185">Reference proteome</keyword>
<feature type="coiled-coil region" evidence="1">
    <location>
        <begin position="59"/>
        <end position="86"/>
    </location>
</feature>
<name>A0ABW1DM74_9DEIO</name>
<evidence type="ECO:0000256" key="1">
    <source>
        <dbReference type="SAM" id="Coils"/>
    </source>
</evidence>
<comment type="caution">
    <text evidence="2">The sequence shown here is derived from an EMBL/GenBank/DDBJ whole genome shotgun (WGS) entry which is preliminary data.</text>
</comment>
<keyword evidence="1" id="KW-0175">Coiled coil</keyword>